<name>A0A151A920_9EURY</name>
<dbReference type="Proteomes" id="UP000075321">
    <property type="component" value="Unassembled WGS sequence"/>
</dbReference>
<evidence type="ECO:0000313" key="1">
    <source>
        <dbReference type="EMBL" id="KYH24060.1"/>
    </source>
</evidence>
<comment type="caution">
    <text evidence="1">The sequence shown here is derived from an EMBL/GenBank/DDBJ whole genome shotgun (WGS) entry which is preliminary data.</text>
</comment>
<evidence type="ECO:0000313" key="2">
    <source>
        <dbReference type="Proteomes" id="UP000075321"/>
    </source>
</evidence>
<protein>
    <recommendedName>
        <fullName evidence="3">GIY-YIG domain-containing protein</fullName>
    </recommendedName>
</protein>
<accession>A0A151A920</accession>
<organism evidence="1 2">
    <name type="scientific">Halalkalicoccus paucihalophilus</name>
    <dbReference type="NCBI Taxonomy" id="1008153"/>
    <lineage>
        <taxon>Archaea</taxon>
        <taxon>Methanobacteriati</taxon>
        <taxon>Methanobacteriota</taxon>
        <taxon>Stenosarchaea group</taxon>
        <taxon>Halobacteria</taxon>
        <taxon>Halobacteriales</taxon>
        <taxon>Halococcaceae</taxon>
        <taxon>Halalkalicoccus</taxon>
    </lineage>
</organism>
<dbReference type="AlphaFoldDB" id="A0A151A920"/>
<keyword evidence="2" id="KW-1185">Reference proteome</keyword>
<reference evidence="1 2" key="1">
    <citation type="submission" date="2016-02" db="EMBL/GenBank/DDBJ databases">
        <title>Genome sequence of Halalkalicoccus paucihalophilus DSM 24557.</title>
        <authorList>
            <person name="Poehlein A."/>
            <person name="Daniel R."/>
        </authorList>
    </citation>
    <scope>NUCLEOTIDE SEQUENCE [LARGE SCALE GENOMIC DNA]</scope>
    <source>
        <strain evidence="1 2">DSM 24557</strain>
    </source>
</reference>
<proteinExistence type="predicted"/>
<dbReference type="EMBL" id="LTAZ01000017">
    <property type="protein sequence ID" value="KYH24060.1"/>
    <property type="molecule type" value="Genomic_DNA"/>
</dbReference>
<sequence length="104" mass="11780">MGNAAVPRVDGLEWSEPYQLDQRLEATPPDNGLYRIWYENSDAPLAYIGESSAIPSRLYNHEKAFGGKLYLRTQSASISTLLTNAKRSRQTFLARIISLRMSHH</sequence>
<gene>
    <name evidence="1" type="ORF">HAPAU_41390</name>
</gene>
<dbReference type="PATRIC" id="fig|1008153.3.peg.4437"/>
<evidence type="ECO:0008006" key="3">
    <source>
        <dbReference type="Google" id="ProtNLM"/>
    </source>
</evidence>